<dbReference type="Pfam" id="PF00413">
    <property type="entry name" value="Peptidase_M10"/>
    <property type="match status" value="1"/>
</dbReference>
<evidence type="ECO:0000256" key="19">
    <source>
        <dbReference type="PIRSR" id="PIRSR001191-2"/>
    </source>
</evidence>
<dbReference type="SUPFAM" id="SSF47090">
    <property type="entry name" value="PGBD-like"/>
    <property type="match status" value="1"/>
</dbReference>
<dbReference type="InterPro" id="IPR006026">
    <property type="entry name" value="Peptidase_Metallo"/>
</dbReference>
<keyword evidence="9" id="KW-0378">Hydrolase</keyword>
<dbReference type="GO" id="GO:0006508">
    <property type="term" value="P:proteolysis"/>
    <property type="evidence" value="ECO:0007669"/>
    <property type="project" value="UniProtKB-KW"/>
</dbReference>
<reference evidence="26" key="2">
    <citation type="submission" date="2025-08" db="UniProtKB">
        <authorList>
            <consortium name="Ensembl"/>
        </authorList>
    </citation>
    <scope>IDENTIFICATION</scope>
</reference>
<dbReference type="SMART" id="SM00235">
    <property type="entry name" value="ZnMc"/>
    <property type="match status" value="1"/>
</dbReference>
<keyword evidence="13" id="KW-0177">Collagen degradation</keyword>
<dbReference type="SMART" id="SM00120">
    <property type="entry name" value="HX"/>
    <property type="match status" value="4"/>
</dbReference>
<evidence type="ECO:0000256" key="6">
    <source>
        <dbReference type="ARBA" id="ARBA00022723"/>
    </source>
</evidence>
<dbReference type="EC" id="3.4.24.7" evidence="17"/>
<evidence type="ECO:0000256" key="11">
    <source>
        <dbReference type="ARBA" id="ARBA00022837"/>
    </source>
</evidence>
<feature type="repeat" description="Hemopexin" evidence="23">
    <location>
        <begin position="330"/>
        <end position="376"/>
    </location>
</feature>
<feature type="binding site" evidence="20">
    <location>
        <position position="123"/>
    </location>
    <ligand>
        <name>Ca(2+)</name>
        <dbReference type="ChEBI" id="CHEBI:29108"/>
        <label>1</label>
    </ligand>
</feature>
<evidence type="ECO:0000313" key="26">
    <source>
        <dbReference type="Ensembl" id="ENSGWIP00000020866.1"/>
    </source>
</evidence>
<dbReference type="SUPFAM" id="SSF50923">
    <property type="entry name" value="Hemopexin-like domain"/>
    <property type="match status" value="1"/>
</dbReference>
<dbReference type="GO" id="GO:0004222">
    <property type="term" value="F:metalloendopeptidase activity"/>
    <property type="evidence" value="ECO:0007669"/>
    <property type="project" value="UniProtKB-EC"/>
</dbReference>
<gene>
    <name evidence="26" type="primary">LOC114475199</name>
</gene>
<evidence type="ECO:0000259" key="25">
    <source>
        <dbReference type="SMART" id="SM00235"/>
    </source>
</evidence>
<keyword evidence="27" id="KW-1185">Reference proteome</keyword>
<feature type="domain" description="Peptidase metallopeptidase" evidence="25">
    <location>
        <begin position="104"/>
        <end position="264"/>
    </location>
</feature>
<dbReference type="GO" id="GO:0031012">
    <property type="term" value="C:extracellular matrix"/>
    <property type="evidence" value="ECO:0007669"/>
    <property type="project" value="InterPro"/>
</dbReference>
<dbReference type="FunFam" id="2.110.10.10:FF:000002">
    <property type="entry name" value="Matrix metallopeptidase 3"/>
    <property type="match status" value="1"/>
</dbReference>
<evidence type="ECO:0000256" key="22">
    <source>
        <dbReference type="PIRSR" id="PIRSR621190-4"/>
    </source>
</evidence>
<dbReference type="GeneID" id="114475199"/>
<evidence type="ECO:0000256" key="24">
    <source>
        <dbReference type="SAM" id="SignalP"/>
    </source>
</evidence>
<comment type="cofactor">
    <cofactor evidence="20">
        <name>Zn(2+)</name>
        <dbReference type="ChEBI" id="CHEBI:29105"/>
    </cofactor>
    <text evidence="20">Binds 2 Zn(2+) ions per subunit.</text>
</comment>
<dbReference type="Pfam" id="PF01471">
    <property type="entry name" value="PG_binding_1"/>
    <property type="match status" value="1"/>
</dbReference>
<feature type="repeat" description="Hemopexin" evidence="23">
    <location>
        <begin position="378"/>
        <end position="431"/>
    </location>
</feature>
<feature type="binding site" evidence="20">
    <location>
        <position position="175"/>
    </location>
    <ligand>
        <name>Ca(2+)</name>
        <dbReference type="ChEBI" id="CHEBI:29108"/>
        <label>3</label>
    </ligand>
</feature>
<dbReference type="InterPro" id="IPR002477">
    <property type="entry name" value="Peptidoglycan-bd-like"/>
</dbReference>
<keyword evidence="12" id="KW-0482">Metalloprotease</keyword>
<evidence type="ECO:0000256" key="17">
    <source>
        <dbReference type="ARBA" id="ARBA00038924"/>
    </source>
</evidence>
<dbReference type="AlphaFoldDB" id="A0A8C5EEZ2"/>
<keyword evidence="11 20" id="KW-0106">Calcium</keyword>
<feature type="binding site" description="in inhibited form" evidence="20">
    <location>
        <position position="89"/>
    </location>
    <ligand>
        <name>Zn(2+)</name>
        <dbReference type="ChEBI" id="CHEBI:29105"/>
        <label>2</label>
        <note>catalytic</note>
    </ligand>
</feature>
<dbReference type="InterPro" id="IPR033739">
    <property type="entry name" value="M10A_MMP"/>
</dbReference>
<dbReference type="GO" id="GO:0030198">
    <property type="term" value="P:extracellular matrix organization"/>
    <property type="evidence" value="ECO:0007669"/>
    <property type="project" value="TreeGrafter"/>
</dbReference>
<evidence type="ECO:0000256" key="12">
    <source>
        <dbReference type="ARBA" id="ARBA00023049"/>
    </source>
</evidence>
<dbReference type="FunFam" id="3.40.390.10:FF:000007">
    <property type="entry name" value="Collagenase 3"/>
    <property type="match status" value="1"/>
</dbReference>
<evidence type="ECO:0000256" key="10">
    <source>
        <dbReference type="ARBA" id="ARBA00022833"/>
    </source>
</evidence>
<dbReference type="SUPFAM" id="SSF55486">
    <property type="entry name" value="Metalloproteases ('zincins'), catalytic domain"/>
    <property type="match status" value="1"/>
</dbReference>
<keyword evidence="15 21" id="KW-1015">Disulfide bond</keyword>
<dbReference type="Pfam" id="PF00045">
    <property type="entry name" value="Hemopexin"/>
    <property type="match status" value="3"/>
</dbReference>
<dbReference type="Proteomes" id="UP000694680">
    <property type="component" value="Chromosome 14"/>
</dbReference>
<evidence type="ECO:0000256" key="3">
    <source>
        <dbReference type="ARBA" id="ARBA00022525"/>
    </source>
</evidence>
<feature type="binding site" evidence="20">
    <location>
        <position position="200"/>
    </location>
    <ligand>
        <name>Ca(2+)</name>
        <dbReference type="ChEBI" id="CHEBI:29108"/>
        <label>1</label>
    </ligand>
</feature>
<feature type="binding site" evidence="20">
    <location>
        <position position="200"/>
    </location>
    <ligand>
        <name>Ca(2+)</name>
        <dbReference type="ChEBI" id="CHEBI:29108"/>
        <label>3</label>
    </ligand>
</feature>
<proteinExistence type="inferred from homology"/>
<feature type="binding site" evidence="19">
    <location>
        <position position="228"/>
    </location>
    <ligand>
        <name>Zn(2+)</name>
        <dbReference type="ChEBI" id="CHEBI:29105"/>
        <label>2</label>
        <note>catalytic</note>
    </ligand>
</feature>
<feature type="binding site" evidence="20">
    <location>
        <position position="236"/>
    </location>
    <ligand>
        <name>Zn(2+)</name>
        <dbReference type="ChEBI" id="CHEBI:29105"/>
        <label>2</label>
        <note>catalytic</note>
    </ligand>
</feature>
<dbReference type="InterPro" id="IPR001818">
    <property type="entry name" value="Pept_M10_metallopeptidase"/>
</dbReference>
<keyword evidence="14" id="KW-0865">Zymogen</keyword>
<dbReference type="Gene3D" id="2.110.10.10">
    <property type="entry name" value="Hemopexin-like domain"/>
    <property type="match status" value="1"/>
</dbReference>
<feature type="binding site" evidence="20">
    <location>
        <position position="197"/>
    </location>
    <ligand>
        <name>Ca(2+)</name>
        <dbReference type="ChEBI" id="CHEBI:29108"/>
        <label>3</label>
    </ligand>
</feature>
<evidence type="ECO:0000256" key="16">
    <source>
        <dbReference type="ARBA" id="ARBA00036005"/>
    </source>
</evidence>
<keyword evidence="3" id="KW-0964">Secreted</keyword>
<evidence type="ECO:0000256" key="23">
    <source>
        <dbReference type="PROSITE-ProRule" id="PRU01011"/>
    </source>
</evidence>
<feature type="binding site" evidence="20">
    <location>
        <position position="182"/>
    </location>
    <ligand>
        <name>Zn(2+)</name>
        <dbReference type="ChEBI" id="CHEBI:29105"/>
        <label>1</label>
    </ligand>
</feature>
<dbReference type="Ensembl" id="ENSGWIT00000022909.1">
    <property type="protein sequence ID" value="ENSGWIP00000020866.1"/>
    <property type="gene ID" value="ENSGWIG00000011248.1"/>
</dbReference>
<evidence type="ECO:0000256" key="13">
    <source>
        <dbReference type="ARBA" id="ARBA00023105"/>
    </source>
</evidence>
<feature type="disulfide bond" evidence="21">
    <location>
        <begin position="283"/>
        <end position="474"/>
    </location>
</feature>
<feature type="binding site" evidence="20">
    <location>
        <position position="157"/>
    </location>
    <ligand>
        <name>Ca(2+)</name>
        <dbReference type="ChEBI" id="CHEBI:29108"/>
        <label>2</label>
    </ligand>
</feature>
<feature type="binding site" evidence="20">
    <location>
        <position position="169"/>
    </location>
    <ligand>
        <name>Zn(2+)</name>
        <dbReference type="ChEBI" id="CHEBI:29105"/>
        <label>1</label>
    </ligand>
</feature>
<evidence type="ECO:0000256" key="5">
    <source>
        <dbReference type="ARBA" id="ARBA00022670"/>
    </source>
</evidence>
<reference evidence="26" key="3">
    <citation type="submission" date="2025-09" db="UniProtKB">
        <authorList>
            <consortium name="Ensembl"/>
        </authorList>
    </citation>
    <scope>IDENTIFICATION</scope>
</reference>
<feature type="binding site" evidence="20">
    <location>
        <position position="336"/>
    </location>
    <ligand>
        <name>Ca(2+)</name>
        <dbReference type="ChEBI" id="CHEBI:29108"/>
        <label>5</label>
    </ligand>
</feature>
<protein>
    <recommendedName>
        <fullName evidence="17">interstitial collagenase</fullName>
        <ecNumber evidence="17">3.4.24.7</ecNumber>
    </recommendedName>
</protein>
<reference evidence="26" key="1">
    <citation type="submission" date="2020-06" db="EMBL/GenBank/DDBJ databases">
        <authorList>
            <consortium name="Wellcome Sanger Institute Data Sharing"/>
        </authorList>
    </citation>
    <scope>NUCLEOTIDE SEQUENCE [LARGE SCALE GENOMIC DNA]</scope>
</reference>
<evidence type="ECO:0000256" key="15">
    <source>
        <dbReference type="ARBA" id="ARBA00023157"/>
    </source>
</evidence>
<dbReference type="InterPro" id="IPR000585">
    <property type="entry name" value="Hemopexin-like_dom"/>
</dbReference>
<keyword evidence="5" id="KW-0645">Protease</keyword>
<dbReference type="PANTHER" id="PTHR10201:SF151">
    <property type="entry name" value="INTERSTITIAL COLLAGENASE"/>
    <property type="match status" value="1"/>
</dbReference>
<dbReference type="OrthoDB" id="406838at2759"/>
<dbReference type="GO" id="GO:0008270">
    <property type="term" value="F:zinc ion binding"/>
    <property type="evidence" value="ECO:0007669"/>
    <property type="project" value="InterPro"/>
</dbReference>
<evidence type="ECO:0000256" key="1">
    <source>
        <dbReference type="ARBA" id="ARBA00004498"/>
    </source>
</evidence>
<sequence length="477" mass="54249">MRISTVCILLSCAAAVCCVPVPQPEEDNESFAENYLKAFFNLTEQRGPSSRRGINPLTKKLSEMQRFFGLRITGSLDNETIEMMKKPRCGFPDGPISRFSTFGRNLKWEKNSLTYRIENYTPDMVRTEVDDSIYKALQVWAKVTPLTFKQIHSGTADIMISFGRRSHGDYYPFDGSGGTLAHAFAPSSGIGGDAHFDEDETFTLHSSRGFVLFLVAAHEFGHSLGLSHSDDPGALMYPTYSYRNPDTFVLPRDDVNGIQSLYGPNPSKDPVVGPTPPTTPDACDSTMTLDAVATLRGEMLFFKDSFFWRSYPQSNTPQQTLINNFWPSAPNKIDAAYESRRSDKIFLFKDSKVWAYSGYTPVPGYPRDIKTFGFPRRVRKIDAALYDDESGKTLFFVGSEYYSYNEGTKSMDRDFRGRVERKRVDQKFSGLLKATAAFQYRGFTYVYNGPYMFEYSLRSSRLYRVLRNSYFLRCTNF</sequence>
<feature type="binding site" evidence="19">
    <location>
        <position position="222"/>
    </location>
    <ligand>
        <name>Zn(2+)</name>
        <dbReference type="ChEBI" id="CHEBI:29105"/>
        <label>2</label>
        <note>catalytic</note>
    </ligand>
</feature>
<dbReference type="InterPro" id="IPR018487">
    <property type="entry name" value="Hemopexin-like_repeat"/>
</dbReference>
<keyword evidence="7 24" id="KW-0732">Signal</keyword>
<feature type="binding site" evidence="20">
    <location>
        <position position="384"/>
    </location>
    <ligand>
        <name>Ca(2+)</name>
        <dbReference type="ChEBI" id="CHEBI:29108"/>
        <label>5</label>
    </ligand>
</feature>
<dbReference type="PANTHER" id="PTHR10201">
    <property type="entry name" value="MATRIX METALLOPROTEINASE"/>
    <property type="match status" value="1"/>
</dbReference>
<evidence type="ECO:0000313" key="27">
    <source>
        <dbReference type="Proteomes" id="UP000694680"/>
    </source>
</evidence>
<dbReference type="InterPro" id="IPR036365">
    <property type="entry name" value="PGBD-like_sf"/>
</dbReference>
<name>A0A8C5EEZ2_GOUWI</name>
<evidence type="ECO:0000256" key="4">
    <source>
        <dbReference type="ARBA" id="ARBA00022530"/>
    </source>
</evidence>
<keyword evidence="10 19" id="KW-0862">Zinc</keyword>
<dbReference type="Gene3D" id="3.40.390.10">
    <property type="entry name" value="Collagenase (Catalytic Domain)"/>
    <property type="match status" value="1"/>
</dbReference>
<dbReference type="CDD" id="cd00094">
    <property type="entry name" value="HX"/>
    <property type="match status" value="1"/>
</dbReference>
<dbReference type="RefSeq" id="XP_028321662.1">
    <property type="nucleotide sequence ID" value="XM_028465861.1"/>
</dbReference>
<feature type="binding site" evidence="19">
    <location>
        <position position="218"/>
    </location>
    <ligand>
        <name>Zn(2+)</name>
        <dbReference type="ChEBI" id="CHEBI:29105"/>
        <label>2</label>
        <note>catalytic</note>
    </ligand>
</feature>
<dbReference type="InterPro" id="IPR036375">
    <property type="entry name" value="Hemopexin-like_dom_sf"/>
</dbReference>
<dbReference type="InterPro" id="IPR024079">
    <property type="entry name" value="MetalloPept_cat_dom_sf"/>
</dbReference>
<dbReference type="PROSITE" id="PS00024">
    <property type="entry name" value="HEMOPEXIN"/>
    <property type="match status" value="1"/>
</dbReference>
<evidence type="ECO:0000256" key="20">
    <source>
        <dbReference type="PIRSR" id="PIRSR621190-2"/>
    </source>
</evidence>
<dbReference type="InterPro" id="IPR018486">
    <property type="entry name" value="Hemopexin_CS"/>
</dbReference>
<feature type="binding site" evidence="20">
    <location>
        <position position="334"/>
    </location>
    <ligand>
        <name>Ca(2+)</name>
        <dbReference type="ChEBI" id="CHEBI:29108"/>
        <label>4</label>
    </ligand>
</feature>
<comment type="catalytic activity">
    <reaction evidence="16">
        <text>Cleavage of the triple helix of collagen at about three-quarters of the length of the molecule from the N-terminus, at 775-Gly-|-Ile-776 in the alpha1(I) chain. Cleaves synthetic substrates and alpha-macroglobulins at bonds where P1' is a hydrophobic residue.</text>
        <dbReference type="EC" id="3.4.24.7"/>
    </reaction>
</comment>
<evidence type="ECO:0000256" key="9">
    <source>
        <dbReference type="ARBA" id="ARBA00022801"/>
    </source>
</evidence>
<keyword evidence="6 19" id="KW-0479">Metal-binding</keyword>
<dbReference type="GO" id="GO:0030574">
    <property type="term" value="P:collagen catabolic process"/>
    <property type="evidence" value="ECO:0007669"/>
    <property type="project" value="UniProtKB-KW"/>
</dbReference>
<dbReference type="PRINTS" id="PR00138">
    <property type="entry name" value="MATRIXIN"/>
</dbReference>
<feature type="binding site" evidence="20">
    <location>
        <position position="174"/>
    </location>
    <ligand>
        <name>Ca(2+)</name>
        <dbReference type="ChEBI" id="CHEBI:29108"/>
        <label>3</label>
    </ligand>
</feature>
<dbReference type="CDD" id="cd04278">
    <property type="entry name" value="ZnMc_MMP"/>
    <property type="match status" value="1"/>
</dbReference>
<comment type="subcellular location">
    <subcellularLocation>
        <location evidence="1">Secreted</location>
        <location evidence="1">Extracellular space</location>
        <location evidence="1">Extracellular matrix</location>
    </subcellularLocation>
</comment>
<feature type="binding site" evidence="20">
    <location>
        <position position="290"/>
    </location>
    <ligand>
        <name>Ca(2+)</name>
        <dbReference type="ChEBI" id="CHEBI:29108"/>
        <label>4</label>
    </ligand>
</feature>
<comment type="cofactor">
    <cofactor evidence="20">
        <name>Ca(2+)</name>
        <dbReference type="ChEBI" id="CHEBI:29108"/>
    </cofactor>
    <text evidence="20">Can bind about 5 Ca(2+) ions per subunit.</text>
</comment>
<feature type="chain" id="PRO_5034892643" description="interstitial collagenase" evidence="24">
    <location>
        <begin position="19"/>
        <end position="477"/>
    </location>
</feature>
<dbReference type="InterPro" id="IPR021190">
    <property type="entry name" value="Pept_M10A"/>
</dbReference>
<feature type="modified residue" description="Phosphotyrosine; by PKDCC" evidence="22">
    <location>
        <position position="365"/>
    </location>
</feature>
<organism evidence="26 27">
    <name type="scientific">Gouania willdenowi</name>
    <name type="common">Blunt-snouted clingfish</name>
    <name type="synonym">Lepadogaster willdenowi</name>
    <dbReference type="NCBI Taxonomy" id="441366"/>
    <lineage>
        <taxon>Eukaryota</taxon>
        <taxon>Metazoa</taxon>
        <taxon>Chordata</taxon>
        <taxon>Craniata</taxon>
        <taxon>Vertebrata</taxon>
        <taxon>Euteleostomi</taxon>
        <taxon>Actinopterygii</taxon>
        <taxon>Neopterygii</taxon>
        <taxon>Teleostei</taxon>
        <taxon>Neoteleostei</taxon>
        <taxon>Acanthomorphata</taxon>
        <taxon>Ovalentaria</taxon>
        <taxon>Blenniimorphae</taxon>
        <taxon>Blenniiformes</taxon>
        <taxon>Gobiesocoidei</taxon>
        <taxon>Gobiesocidae</taxon>
        <taxon>Gobiesocinae</taxon>
        <taxon>Gouania</taxon>
    </lineage>
</organism>
<feature type="binding site" evidence="20">
    <location>
        <position position="195"/>
    </location>
    <ligand>
        <name>Zn(2+)</name>
        <dbReference type="ChEBI" id="CHEBI:29105"/>
        <label>1</label>
    </ligand>
</feature>
<dbReference type="PIRSF" id="PIRSF001191">
    <property type="entry name" value="Peptidase_M10A_matrix"/>
    <property type="match status" value="1"/>
</dbReference>
<feature type="repeat" description="Hemopexin" evidence="23">
    <location>
        <begin position="280"/>
        <end position="329"/>
    </location>
</feature>
<comment type="similarity">
    <text evidence="2">Belongs to the peptidase M10A family.</text>
</comment>
<evidence type="ECO:0000256" key="7">
    <source>
        <dbReference type="ARBA" id="ARBA00022729"/>
    </source>
</evidence>
<evidence type="ECO:0000256" key="18">
    <source>
        <dbReference type="PIRSR" id="PIRSR001191-1"/>
    </source>
</evidence>
<keyword evidence="8" id="KW-0677">Repeat</keyword>
<evidence type="ECO:0000256" key="14">
    <source>
        <dbReference type="ARBA" id="ARBA00023145"/>
    </source>
</evidence>
<feature type="binding site" evidence="20">
    <location>
        <position position="193"/>
    </location>
    <ligand>
        <name>Ca(2+)</name>
        <dbReference type="ChEBI" id="CHEBI:29108"/>
        <label>2</label>
    </ligand>
</feature>
<feature type="active site" evidence="18">
    <location>
        <position position="219"/>
    </location>
</feature>
<dbReference type="PROSITE" id="PS51642">
    <property type="entry name" value="HEMOPEXIN_2"/>
    <property type="match status" value="3"/>
</dbReference>
<evidence type="ECO:0000256" key="8">
    <source>
        <dbReference type="ARBA" id="ARBA00022737"/>
    </source>
</evidence>
<keyword evidence="4" id="KW-0272">Extracellular matrix</keyword>
<evidence type="ECO:0000256" key="2">
    <source>
        <dbReference type="ARBA" id="ARBA00010370"/>
    </source>
</evidence>
<feature type="binding site" evidence="20">
    <location>
        <position position="191"/>
    </location>
    <ligand>
        <name>Ca(2+)</name>
        <dbReference type="ChEBI" id="CHEBI:29108"/>
        <label>2</label>
    </ligand>
</feature>
<accession>A0A8C5EEZ2</accession>
<feature type="signal peptide" evidence="24">
    <location>
        <begin position="1"/>
        <end position="18"/>
    </location>
</feature>
<feature type="binding site" evidence="20">
    <location>
        <position position="167"/>
    </location>
    <ligand>
        <name>Zn(2+)</name>
        <dbReference type="ChEBI" id="CHEBI:29105"/>
        <label>1</label>
    </ligand>
</feature>
<evidence type="ECO:0000256" key="21">
    <source>
        <dbReference type="PIRSR" id="PIRSR621190-3"/>
    </source>
</evidence>